<dbReference type="Gene3D" id="3.40.50.300">
    <property type="entry name" value="P-loop containing nucleotide triphosphate hydrolases"/>
    <property type="match status" value="2"/>
</dbReference>
<dbReference type="Proteomes" id="UP000679179">
    <property type="component" value="Unassembled WGS sequence"/>
</dbReference>
<reference evidence="6" key="1">
    <citation type="submission" date="2021-03" db="EMBL/GenBank/DDBJ databases">
        <title>Taxonomic study of Clostridium polyendosporum from meadow-gley soil under rice.</title>
        <authorList>
            <person name="Kobayashi H."/>
            <person name="Tanizawa Y."/>
            <person name="Yagura M."/>
        </authorList>
    </citation>
    <scope>NUCLEOTIDE SEQUENCE</scope>
    <source>
        <strain evidence="6">JCM 30710</strain>
    </source>
</reference>
<keyword evidence="4" id="KW-0175">Coiled coil</keyword>
<dbReference type="InterPro" id="IPR027417">
    <property type="entry name" value="P-loop_NTPase"/>
</dbReference>
<dbReference type="PANTHER" id="PTHR32114:SF2">
    <property type="entry name" value="ABC TRANSPORTER ABCH.3"/>
    <property type="match status" value="1"/>
</dbReference>
<comment type="subunit">
    <text evidence="2">Heterodimer of SbcC and SbcD.</text>
</comment>
<feature type="coiled-coil region" evidence="4">
    <location>
        <begin position="386"/>
        <end position="437"/>
    </location>
</feature>
<feature type="coiled-coil region" evidence="4">
    <location>
        <begin position="846"/>
        <end position="873"/>
    </location>
</feature>
<dbReference type="RefSeq" id="WP_212904068.1">
    <property type="nucleotide sequence ID" value="NZ_BOPZ01000016.1"/>
</dbReference>
<dbReference type="SUPFAM" id="SSF52540">
    <property type="entry name" value="P-loop containing nucleoside triphosphate hydrolases"/>
    <property type="match status" value="1"/>
</dbReference>
<protein>
    <recommendedName>
        <fullName evidence="3">Nuclease SbcCD subunit C</fullName>
    </recommendedName>
</protein>
<proteinExistence type="inferred from homology"/>
<name>A0A919VGG7_9CLOT</name>
<evidence type="ECO:0000313" key="6">
    <source>
        <dbReference type="EMBL" id="GIM29370.1"/>
    </source>
</evidence>
<accession>A0A919VGG7</accession>
<feature type="domain" description="Rad50/SbcC-type AAA" evidence="5">
    <location>
        <begin position="6"/>
        <end position="265"/>
    </location>
</feature>
<dbReference type="GO" id="GO:0016887">
    <property type="term" value="F:ATP hydrolysis activity"/>
    <property type="evidence" value="ECO:0007669"/>
    <property type="project" value="InterPro"/>
</dbReference>
<dbReference type="PANTHER" id="PTHR32114">
    <property type="entry name" value="ABC TRANSPORTER ABCH.3"/>
    <property type="match status" value="1"/>
</dbReference>
<evidence type="ECO:0000259" key="5">
    <source>
        <dbReference type="Pfam" id="PF13476"/>
    </source>
</evidence>
<evidence type="ECO:0000256" key="2">
    <source>
        <dbReference type="ARBA" id="ARBA00011322"/>
    </source>
</evidence>
<evidence type="ECO:0000313" key="7">
    <source>
        <dbReference type="Proteomes" id="UP000679179"/>
    </source>
</evidence>
<keyword evidence="7" id="KW-1185">Reference proteome</keyword>
<evidence type="ECO:0000256" key="4">
    <source>
        <dbReference type="SAM" id="Coils"/>
    </source>
</evidence>
<evidence type="ECO:0000256" key="3">
    <source>
        <dbReference type="ARBA" id="ARBA00013368"/>
    </source>
</evidence>
<comment type="caution">
    <text evidence="6">The sequence shown here is derived from an EMBL/GenBank/DDBJ whole genome shotgun (WGS) entry which is preliminary data.</text>
</comment>
<organism evidence="6 7">
    <name type="scientific">Clostridium polyendosporum</name>
    <dbReference type="NCBI Taxonomy" id="69208"/>
    <lineage>
        <taxon>Bacteria</taxon>
        <taxon>Bacillati</taxon>
        <taxon>Bacillota</taxon>
        <taxon>Clostridia</taxon>
        <taxon>Eubacteriales</taxon>
        <taxon>Clostridiaceae</taxon>
        <taxon>Clostridium</taxon>
    </lineage>
</organism>
<feature type="coiled-coil region" evidence="4">
    <location>
        <begin position="628"/>
        <end position="669"/>
    </location>
</feature>
<dbReference type="Pfam" id="PF13558">
    <property type="entry name" value="SbcC_Walker_B"/>
    <property type="match status" value="1"/>
</dbReference>
<dbReference type="EMBL" id="BOPZ01000016">
    <property type="protein sequence ID" value="GIM29370.1"/>
    <property type="molecule type" value="Genomic_DNA"/>
</dbReference>
<evidence type="ECO:0000256" key="1">
    <source>
        <dbReference type="ARBA" id="ARBA00006930"/>
    </source>
</evidence>
<dbReference type="InterPro" id="IPR038729">
    <property type="entry name" value="Rad50/SbcC_AAA"/>
</dbReference>
<dbReference type="Pfam" id="PF13476">
    <property type="entry name" value="AAA_23"/>
    <property type="match status" value="1"/>
</dbReference>
<comment type="similarity">
    <text evidence="1">Belongs to the SMC family. SbcC subfamily.</text>
</comment>
<dbReference type="AlphaFoldDB" id="A0A919VGG7"/>
<dbReference type="GO" id="GO:0006302">
    <property type="term" value="P:double-strand break repair"/>
    <property type="evidence" value="ECO:0007669"/>
    <property type="project" value="InterPro"/>
</dbReference>
<sequence length="1045" mass="120603">MRPVELTMAAFGPYAGVEVIDFNALGDRNIFLVTGPTGAGKTTIFDAISFALYGEASGSSRDKDSLRSDFASDDQITFVELKFELRGKFYKIKRVPQQMRKKARGDGYTLKTAEAELILPLGNVITKVNNVDEKIIEILGINKQQFKQIVMLPQGEFRKLLEAESVEREAIFRKIFGTQDFLEIQNQLDSQRKKIYGKISDIITQRNTHIKHIECGEDEILFHSINAENINITAIIEQTSNFIGYDEMRLFKIKDQLEKVKAEQEILHKRILEGEQVNRKLQDKIKLGSMLNIEKIREDEFIKREKALALSRKALEVKLIEDNFNEKILNKRERERQLEEGKASLFKAGEILERAKKLLEDEVSKEPIRNKLLEEISILKSFEPKVKDYEDKNKSIIGLKNQLKQKEVKKILIKNNLNDTRKAVEELDRNFKESQKAEILKVEIEACIERQSNIINEMISLFNYYSDYNNSSINHKREKDVFLSLERKYKEEKSKYELMDDAFKKGQAGLLAKDLEEGMMCPVCGSKQHPMIAVMIEGIPTEQELKIQKDIFDTLNQQYHDKLISLSTLYATIEEIYKKAKEQEEKLYHLLSKDFLDLNVNDKLMYIKQKGIVLREEENKLKKELDVILKKCREKATLEENLGKLNDEINKLINDQEKLEEEYTDLFGKVKVEENLLINIEKEIPEDIRSIPLLKEKIYQIEKSLQVINESYKRAQEDFTTASSSKAAIEADLNVREQNLNEAVIERDKAMERFNEKLKSSGFMDYDHYSSSYIGEKEILKYDTEIKLYYENLKSLKDRYKASAKETEGLEVIDIEQFNSCLQQTKEKEKELSDREKIVFSRIEHNKKLLVKIESLNNDVEEKEKKYSVIAELAKIANGDNSERITFERYVLAAYFDEIIEAANTRLYKMAGGRFILRRKEEKGKGRKQEGLELEVFDNYTGKARHVKTLSGGEGFKASLSLALGLADVIQSYAGGVILDTMFVDEGFGTLDPESLDNAIQCLTDLQTGGRLVGIISHVPELRERIDVRLEITAAREGSKAKFNI</sequence>
<gene>
    <name evidence="6" type="primary">sbcC</name>
    <name evidence="6" type="ORF">CPJCM30710_20360</name>
</gene>